<protein>
    <submittedName>
        <fullName evidence="4">GNAT family N-acetyltransferase</fullName>
    </submittedName>
</protein>
<evidence type="ECO:0000256" key="1">
    <source>
        <dbReference type="ARBA" id="ARBA00022679"/>
    </source>
</evidence>
<comment type="caution">
    <text evidence="4">The sequence shown here is derived from an EMBL/GenBank/DDBJ whole genome shotgun (WGS) entry which is preliminary data.</text>
</comment>
<dbReference type="EMBL" id="JARHTQ010000006">
    <property type="protein sequence ID" value="MDF2256478.1"/>
    <property type="molecule type" value="Genomic_DNA"/>
</dbReference>
<dbReference type="Proteomes" id="UP001220022">
    <property type="component" value="Unassembled WGS sequence"/>
</dbReference>
<evidence type="ECO:0000313" key="5">
    <source>
        <dbReference type="Proteomes" id="UP001220022"/>
    </source>
</evidence>
<feature type="domain" description="N-acetyltransferase" evidence="3">
    <location>
        <begin position="2"/>
        <end position="167"/>
    </location>
</feature>
<gene>
    <name evidence="4" type="ORF">P2L57_12245</name>
</gene>
<keyword evidence="2" id="KW-0012">Acyltransferase</keyword>
<dbReference type="PROSITE" id="PS51186">
    <property type="entry name" value="GNAT"/>
    <property type="match status" value="1"/>
</dbReference>
<accession>A0ABT5YY06</accession>
<dbReference type="InterPro" id="IPR016181">
    <property type="entry name" value="Acyl_CoA_acyltransferase"/>
</dbReference>
<evidence type="ECO:0000259" key="3">
    <source>
        <dbReference type="PROSITE" id="PS51186"/>
    </source>
</evidence>
<dbReference type="InterPro" id="IPR050832">
    <property type="entry name" value="Bact_Acetyltransf"/>
</dbReference>
<dbReference type="RefSeq" id="WP_275812668.1">
    <property type="nucleotide sequence ID" value="NZ_BAAANM010000004.1"/>
</dbReference>
<keyword evidence="5" id="KW-1185">Reference proteome</keyword>
<name>A0ABT5YY06_9ACTN</name>
<reference evidence="4 5" key="1">
    <citation type="submission" date="2023-03" db="EMBL/GenBank/DDBJ databases">
        <title>Draft genome sequence of type strain Streptomyces ferralitis JCM 14344.</title>
        <authorList>
            <person name="Klaysubun C."/>
            <person name="Duangmal K."/>
        </authorList>
    </citation>
    <scope>NUCLEOTIDE SEQUENCE [LARGE SCALE GENOMIC DNA]</scope>
    <source>
        <strain evidence="4 5">JCM 14344</strain>
    </source>
</reference>
<dbReference type="InterPro" id="IPR000182">
    <property type="entry name" value="GNAT_dom"/>
</dbReference>
<dbReference type="PANTHER" id="PTHR43877:SF2">
    <property type="entry name" value="AMINOALKYLPHOSPHONATE N-ACETYLTRANSFERASE-RELATED"/>
    <property type="match status" value="1"/>
</dbReference>
<proteinExistence type="predicted"/>
<sequence>MTDIRPATTADLDAMVDVHTQARTAYYRAGGLAEAELTDPVERAERFAGWRRAISGEGLVTLCAVRDGAVVGVLSMGPPHEQDAEPGSVGELYQIHVRPGSWGLGIGGRLHAAYVTALRDASVPYGRLSVWERNDRARGFYARHGWRPDGHHTPGPGGADYLRMRLAVRGIGG</sequence>
<dbReference type="PANTHER" id="PTHR43877">
    <property type="entry name" value="AMINOALKYLPHOSPHONATE N-ACETYLTRANSFERASE-RELATED-RELATED"/>
    <property type="match status" value="1"/>
</dbReference>
<dbReference type="Gene3D" id="3.40.630.30">
    <property type="match status" value="1"/>
</dbReference>
<keyword evidence="1" id="KW-0808">Transferase</keyword>
<evidence type="ECO:0000313" key="4">
    <source>
        <dbReference type="EMBL" id="MDF2256478.1"/>
    </source>
</evidence>
<dbReference type="SUPFAM" id="SSF55729">
    <property type="entry name" value="Acyl-CoA N-acyltransferases (Nat)"/>
    <property type="match status" value="1"/>
</dbReference>
<dbReference type="Pfam" id="PF00583">
    <property type="entry name" value="Acetyltransf_1"/>
    <property type="match status" value="1"/>
</dbReference>
<organism evidence="4 5">
    <name type="scientific">Streptantibioticus ferralitis</name>
    <dbReference type="NCBI Taxonomy" id="236510"/>
    <lineage>
        <taxon>Bacteria</taxon>
        <taxon>Bacillati</taxon>
        <taxon>Actinomycetota</taxon>
        <taxon>Actinomycetes</taxon>
        <taxon>Kitasatosporales</taxon>
        <taxon>Streptomycetaceae</taxon>
        <taxon>Streptantibioticus</taxon>
    </lineage>
</organism>
<evidence type="ECO:0000256" key="2">
    <source>
        <dbReference type="ARBA" id="ARBA00023315"/>
    </source>
</evidence>